<dbReference type="InterPro" id="IPR036779">
    <property type="entry name" value="LysM_dom_sf"/>
</dbReference>
<feature type="compositionally biased region" description="Polar residues" evidence="1">
    <location>
        <begin position="27"/>
        <end position="41"/>
    </location>
</feature>
<dbReference type="AlphaFoldDB" id="A0A8H3TRX2"/>
<evidence type="ECO:0000313" key="3">
    <source>
        <dbReference type="EMBL" id="GHJ85788.1"/>
    </source>
</evidence>
<feature type="region of interest" description="Disordered" evidence="1">
    <location>
        <begin position="302"/>
        <end position="347"/>
    </location>
</feature>
<dbReference type="PROSITE" id="PS51782">
    <property type="entry name" value="LYSM"/>
    <property type="match status" value="1"/>
</dbReference>
<reference evidence="3" key="1">
    <citation type="submission" date="2020-07" db="EMBL/GenBank/DDBJ databases">
        <title>Draft Genome Sequence of a Deep-Sea Yeast, Naganishia (Cryptococcus) liquefaciens strain N6.</title>
        <authorList>
            <person name="Han Y.W."/>
            <person name="Kajitani R."/>
            <person name="Morimoto H."/>
            <person name="Parhat M."/>
            <person name="Tsubouchi H."/>
            <person name="Bakenova O."/>
            <person name="Ogata M."/>
            <person name="Argunhan B."/>
            <person name="Aoki R."/>
            <person name="Kajiwara S."/>
            <person name="Itoh T."/>
            <person name="Iwasaki H."/>
        </authorList>
    </citation>
    <scope>NUCLEOTIDE SEQUENCE</scope>
    <source>
        <strain evidence="3">N6</strain>
    </source>
</reference>
<protein>
    <recommendedName>
        <fullName evidence="2">LysM domain-containing protein</fullName>
    </recommendedName>
</protein>
<proteinExistence type="predicted"/>
<feature type="region of interest" description="Disordered" evidence="1">
    <location>
        <begin position="1"/>
        <end position="72"/>
    </location>
</feature>
<dbReference type="Pfam" id="PF01476">
    <property type="entry name" value="LysM"/>
    <property type="match status" value="1"/>
</dbReference>
<name>A0A8H3TRX2_9TREE</name>
<dbReference type="InterPro" id="IPR018392">
    <property type="entry name" value="LysM"/>
</dbReference>
<evidence type="ECO:0000313" key="4">
    <source>
        <dbReference type="Proteomes" id="UP000620104"/>
    </source>
</evidence>
<gene>
    <name evidence="3" type="ORF">NliqN6_2190</name>
</gene>
<dbReference type="InterPro" id="IPR045030">
    <property type="entry name" value="LYSM1-4"/>
</dbReference>
<keyword evidence="4" id="KW-1185">Reference proteome</keyword>
<dbReference type="PANTHER" id="PTHR20932:SF8">
    <property type="entry name" value="LD22649P"/>
    <property type="match status" value="1"/>
</dbReference>
<evidence type="ECO:0000259" key="2">
    <source>
        <dbReference type="PROSITE" id="PS51782"/>
    </source>
</evidence>
<feature type="compositionally biased region" description="Low complexity" evidence="1">
    <location>
        <begin position="306"/>
        <end position="328"/>
    </location>
</feature>
<dbReference type="PANTHER" id="PTHR20932">
    <property type="entry name" value="LYSM AND PUTATIVE PEPTIDOGLYCAN-BINDING DOMAIN-CONTAINING PROTEIN"/>
    <property type="match status" value="1"/>
</dbReference>
<sequence length="413" mass="45430">MDTFGEAAAQNKNTGILRNRRKDRVNSNDTNVDNYAASNRGSPHPLLPFHDDTAGNSTRERCQSSNLEDTPAANYDEISRPSLFRLTSDLEREVQAAHVISRSSVDETSLRGSLDQRRISAVIEPPKEVEVIIHEIQPRESLQGIALRYGIELATLRKVNKLWPTDPLHLRRQLYVPLEECRWAKSSDTFVRGPREGQITIFKKEPKRSQVQSASDAFPSGMSDNLLVNTKAADIKGKGREMDSPVAATHDPWSIPPPQGAPSAPANGKVLSVLRIPASELSFFPKNKNVSRRSIDVGSLDAIRRSGSPGSGSNSNSTVPHTVSSPSSLRNSFDSISRPNGRINSMTRIEEGRQAGRLGPTQLGIELLPRQIHGDSRYGARKSERKVSSGWSLNFFSVADDGIDPDENGKIKI</sequence>
<dbReference type="CDD" id="cd00118">
    <property type="entry name" value="LysM"/>
    <property type="match status" value="1"/>
</dbReference>
<accession>A0A8H3TRX2</accession>
<dbReference type="Proteomes" id="UP000620104">
    <property type="component" value="Unassembled WGS sequence"/>
</dbReference>
<organism evidence="3 4">
    <name type="scientific">Naganishia liquefaciens</name>
    <dbReference type="NCBI Taxonomy" id="104408"/>
    <lineage>
        <taxon>Eukaryota</taxon>
        <taxon>Fungi</taxon>
        <taxon>Dikarya</taxon>
        <taxon>Basidiomycota</taxon>
        <taxon>Agaricomycotina</taxon>
        <taxon>Tremellomycetes</taxon>
        <taxon>Filobasidiales</taxon>
        <taxon>Filobasidiaceae</taxon>
        <taxon>Naganishia</taxon>
    </lineage>
</organism>
<dbReference type="SMART" id="SM00257">
    <property type="entry name" value="LysM"/>
    <property type="match status" value="1"/>
</dbReference>
<dbReference type="Gene3D" id="3.10.350.10">
    <property type="entry name" value="LysM domain"/>
    <property type="match status" value="1"/>
</dbReference>
<feature type="compositionally biased region" description="Basic and acidic residues" evidence="1">
    <location>
        <begin position="49"/>
        <end position="62"/>
    </location>
</feature>
<comment type="caution">
    <text evidence="3">The sequence shown here is derived from an EMBL/GenBank/DDBJ whole genome shotgun (WGS) entry which is preliminary data.</text>
</comment>
<dbReference type="EMBL" id="BLZA01000013">
    <property type="protein sequence ID" value="GHJ85788.1"/>
    <property type="molecule type" value="Genomic_DNA"/>
</dbReference>
<dbReference type="OrthoDB" id="2107166at2759"/>
<dbReference type="SUPFAM" id="SSF54106">
    <property type="entry name" value="LysM domain"/>
    <property type="match status" value="1"/>
</dbReference>
<evidence type="ECO:0000256" key="1">
    <source>
        <dbReference type="SAM" id="MobiDB-lite"/>
    </source>
</evidence>
<feature type="compositionally biased region" description="Polar residues" evidence="1">
    <location>
        <begin position="329"/>
        <end position="347"/>
    </location>
</feature>
<feature type="domain" description="LysM" evidence="2">
    <location>
        <begin position="132"/>
        <end position="176"/>
    </location>
</feature>